<sequence length="164" mass="18880">MSLKNVAEDYFSSINPIASRLCSDLKEIKSSYEELWNSLPEKEQQEILTDSIIKPEISIKYLRKEEKPRTDYAVNLIYDGTCSYRDEHSGPFSFKTRSQRDLRLFRVEEQPVAKLDAMNKAKAKSKPFSATYQDVKSEAISEVAEVNKNTNSLPKTGLDFLDNW</sequence>
<evidence type="ECO:0000313" key="2">
    <source>
        <dbReference type="EMBL" id="VEN33569.1"/>
    </source>
</evidence>
<reference evidence="2 3" key="1">
    <citation type="submission" date="2019-01" db="EMBL/GenBank/DDBJ databases">
        <authorList>
            <person name="Sayadi A."/>
        </authorList>
    </citation>
    <scope>NUCLEOTIDE SEQUENCE [LARGE SCALE GENOMIC DNA]</scope>
</reference>
<dbReference type="InterPro" id="IPR031600">
    <property type="entry name" value="DUF4706"/>
</dbReference>
<evidence type="ECO:0000259" key="1">
    <source>
        <dbReference type="Pfam" id="PF15797"/>
    </source>
</evidence>
<organism evidence="2 3">
    <name type="scientific">Callosobruchus maculatus</name>
    <name type="common">Southern cowpea weevil</name>
    <name type="synonym">Pulse bruchid</name>
    <dbReference type="NCBI Taxonomy" id="64391"/>
    <lineage>
        <taxon>Eukaryota</taxon>
        <taxon>Metazoa</taxon>
        <taxon>Ecdysozoa</taxon>
        <taxon>Arthropoda</taxon>
        <taxon>Hexapoda</taxon>
        <taxon>Insecta</taxon>
        <taxon>Pterygota</taxon>
        <taxon>Neoptera</taxon>
        <taxon>Endopterygota</taxon>
        <taxon>Coleoptera</taxon>
        <taxon>Polyphaga</taxon>
        <taxon>Cucujiformia</taxon>
        <taxon>Chrysomeloidea</taxon>
        <taxon>Chrysomelidae</taxon>
        <taxon>Bruchinae</taxon>
        <taxon>Bruchini</taxon>
        <taxon>Callosobruchus</taxon>
    </lineage>
</organism>
<name>A0A653BDU7_CALMS</name>
<gene>
    <name evidence="2" type="ORF">CALMAC_LOCUS75</name>
</gene>
<dbReference type="EMBL" id="CAACVG010000111">
    <property type="protein sequence ID" value="VEN33569.1"/>
    <property type="molecule type" value="Genomic_DNA"/>
</dbReference>
<keyword evidence="3" id="KW-1185">Reference proteome</keyword>
<dbReference type="AlphaFoldDB" id="A0A653BDU7"/>
<dbReference type="Pfam" id="PF15797">
    <property type="entry name" value="DUF4706"/>
    <property type="match status" value="1"/>
</dbReference>
<evidence type="ECO:0000313" key="3">
    <source>
        <dbReference type="Proteomes" id="UP000410492"/>
    </source>
</evidence>
<accession>A0A653BDU7</accession>
<proteinExistence type="predicted"/>
<dbReference type="PANTHER" id="PTHR34394">
    <property type="entry name" value="SIMILAR TO RIKEN CDNA 2310022B05"/>
    <property type="match status" value="1"/>
</dbReference>
<feature type="domain" description="DUF4706" evidence="1">
    <location>
        <begin position="9"/>
        <end position="102"/>
    </location>
</feature>
<protein>
    <recommendedName>
        <fullName evidence="1">DUF4706 domain-containing protein</fullName>
    </recommendedName>
</protein>
<dbReference type="OrthoDB" id="5984457at2759"/>
<dbReference type="PANTHER" id="PTHR34394:SF1">
    <property type="entry name" value="SIMILAR TO RIKEN CDNA 2310022B05"/>
    <property type="match status" value="1"/>
</dbReference>
<dbReference type="Proteomes" id="UP000410492">
    <property type="component" value="Unassembled WGS sequence"/>
</dbReference>